<name>A0ABX0K1L3_9PROT</name>
<keyword evidence="2" id="KW-0378">Hydrolase</keyword>
<keyword evidence="3" id="KW-1185">Reference proteome</keyword>
<dbReference type="Gene3D" id="3.40.50.1820">
    <property type="entry name" value="alpha/beta hydrolase"/>
    <property type="match status" value="1"/>
</dbReference>
<dbReference type="GO" id="GO:0016787">
    <property type="term" value="F:hydrolase activity"/>
    <property type="evidence" value="ECO:0007669"/>
    <property type="project" value="UniProtKB-KW"/>
</dbReference>
<dbReference type="RefSeq" id="WP_173570376.1">
    <property type="nucleotide sequence ID" value="NZ_WOSY01000009.1"/>
</dbReference>
<reference evidence="2 3" key="1">
    <citation type="journal article" date="2020" name="Int. J. Syst. Evol. Microbiol.">
        <title>Novel acetic acid bacteria from cider fermentations: Acetobacter conturbans sp. nov. and Acetobacter fallax sp. nov.</title>
        <authorList>
            <person name="Sombolestani A.S."/>
            <person name="Cleenwerck I."/>
            <person name="Cnockaert M."/>
            <person name="Borremans W."/>
            <person name="Wieme A.D."/>
            <person name="De Vuyst L."/>
            <person name="Vandamme P."/>
        </authorList>
    </citation>
    <scope>NUCLEOTIDE SEQUENCE [LARGE SCALE GENOMIC DNA]</scope>
    <source>
        <strain evidence="2 3">LMG 1627</strain>
    </source>
</reference>
<proteinExistence type="predicted"/>
<gene>
    <name evidence="2" type="ORF">GOB81_10460</name>
</gene>
<dbReference type="InterPro" id="IPR000073">
    <property type="entry name" value="AB_hydrolase_1"/>
</dbReference>
<dbReference type="Proteomes" id="UP000631653">
    <property type="component" value="Unassembled WGS sequence"/>
</dbReference>
<dbReference type="PROSITE" id="PS51257">
    <property type="entry name" value="PROKAR_LIPOPROTEIN"/>
    <property type="match status" value="1"/>
</dbReference>
<organism evidence="2 3">
    <name type="scientific">Acetobacter conturbans</name>
    <dbReference type="NCBI Taxonomy" id="1737472"/>
    <lineage>
        <taxon>Bacteria</taxon>
        <taxon>Pseudomonadati</taxon>
        <taxon>Pseudomonadota</taxon>
        <taxon>Alphaproteobacteria</taxon>
        <taxon>Acetobacterales</taxon>
        <taxon>Acetobacteraceae</taxon>
        <taxon>Acetobacter</taxon>
    </lineage>
</organism>
<dbReference type="Pfam" id="PF12697">
    <property type="entry name" value="Abhydrolase_6"/>
    <property type="match status" value="1"/>
</dbReference>
<protein>
    <submittedName>
        <fullName evidence="2">Alpha/beta fold hydrolase</fullName>
    </submittedName>
</protein>
<evidence type="ECO:0000313" key="3">
    <source>
        <dbReference type="Proteomes" id="UP000631653"/>
    </source>
</evidence>
<evidence type="ECO:0000313" key="2">
    <source>
        <dbReference type="EMBL" id="NHN89052.1"/>
    </source>
</evidence>
<sequence length="650" mass="71745">MGKTRRTVRRGLGQGLVVATVLTVLSACSPVSIQRLSLIDAYHERNVTALGYDRLSTSTRTVLQRQNLLAEWKSHPEKAIASLRIATQTGFYAPDFFSQLFALAELDYLVARQQHDRARFMMAALYAYAYLAPDASPDERPSPYDERFRQACDMYMLSLTEAFGTPAHVESQNWTLPIGTLELTARPADLNWHGHTLTDFRPTARLDVKGLNNIYTQAGLGEPLAAVPKMNAGEVQSFQVTDKVRVPVDLFMEIPHSREQVLSDHISGHLVLTANDNAASLTEDGDRVPLQYDPTVARSISLSDSIDWAAEYTDFLNGSYFDNHRRLQLAAIEPHKPGRMPVVLVHGTASSPARWANMINDLLSDSEIRRHFEFWVFSYGTGNPIPYSAMQLRESLTEAISNLGGVAADPALGHITVVGHSQGGLLAKMLVINAGDRLWNGIISTPLDQLSLSAPTRDLLREALFPAPMPEIRNVVFISTPQHGSFLATLSISRFLGRMMTFPLTVTHVTNQLVADNAALRLDMSPWRVGSVYGMSPQSRFIKSLAAIEVAPDVEAHSIIPVLGDGPLADQTDGIVRYESAHVPYVNSELVVHHSDHSTQSNAVTISEVRRILFAQITPVPGDSPPPDGIEKRNIIRIGGQYVPTQRPWK</sequence>
<accession>A0ABX0K1L3</accession>
<dbReference type="EMBL" id="WOSY01000009">
    <property type="protein sequence ID" value="NHN89052.1"/>
    <property type="molecule type" value="Genomic_DNA"/>
</dbReference>
<dbReference type="SUPFAM" id="SSF53474">
    <property type="entry name" value="alpha/beta-Hydrolases"/>
    <property type="match status" value="1"/>
</dbReference>
<dbReference type="InterPro" id="IPR029058">
    <property type="entry name" value="AB_hydrolase_fold"/>
</dbReference>
<evidence type="ECO:0000259" key="1">
    <source>
        <dbReference type="Pfam" id="PF12697"/>
    </source>
</evidence>
<comment type="caution">
    <text evidence="2">The sequence shown here is derived from an EMBL/GenBank/DDBJ whole genome shotgun (WGS) entry which is preliminary data.</text>
</comment>
<feature type="domain" description="AB hydrolase-1" evidence="1">
    <location>
        <begin position="342"/>
        <end position="500"/>
    </location>
</feature>